<evidence type="ECO:0000313" key="2">
    <source>
        <dbReference type="EMBL" id="MCK0209899.1"/>
    </source>
</evidence>
<evidence type="ECO:0000256" key="1">
    <source>
        <dbReference type="SAM" id="MobiDB-lite"/>
    </source>
</evidence>
<organism evidence="2 3">
    <name type="scientific">Ancylobacter koreensis</name>
    <dbReference type="NCBI Taxonomy" id="266121"/>
    <lineage>
        <taxon>Bacteria</taxon>
        <taxon>Pseudomonadati</taxon>
        <taxon>Pseudomonadota</taxon>
        <taxon>Alphaproteobacteria</taxon>
        <taxon>Hyphomicrobiales</taxon>
        <taxon>Xanthobacteraceae</taxon>
        <taxon>Ancylobacter</taxon>
    </lineage>
</organism>
<reference evidence="3" key="2">
    <citation type="submission" date="2023-07" db="EMBL/GenBank/DDBJ databases">
        <title>Ancylobacter moscoviensis sp. nov., facultatively methylotrophic bacteria from activated sludge and the reclassification of Starkeya novella (Starkey 1934) Kelly et al. 2000 as Ancylobacter novellus comb. nov., Starkeya koreensis Im et al. 2006 as Ancylobacter koreensis comb.nov., Angulomicrobium tetraedrale Vasil'eva et al. 1986 as Ancylobacter tetraedralis comb. nov., Angulomicrobium amanitiforme Fritz et al. 2004 as Ancylobacter amanitiformis comb. nov. and Methylorhabdus multivorans Doronina et al. 1996 as Ancylobacter multivorans comb. nov. and emended description of the genus Ancylobacter.</title>
        <authorList>
            <person name="Doronina N."/>
            <person name="Chemodurova A."/>
            <person name="Grouzdev D."/>
            <person name="Koziaeva V."/>
            <person name="Shi W."/>
            <person name="Wu L."/>
            <person name="Kaparullina E."/>
        </authorList>
    </citation>
    <scope>NUCLEOTIDE SEQUENCE [LARGE SCALE GENOMIC DNA]</scope>
    <source>
        <strain evidence="3">Jip08</strain>
    </source>
</reference>
<accession>A0ABT0DRU9</accession>
<dbReference type="RefSeq" id="WP_247202407.1">
    <property type="nucleotide sequence ID" value="NZ_JALKCG010000010.1"/>
</dbReference>
<dbReference type="Proteomes" id="UP001202867">
    <property type="component" value="Unassembled WGS sequence"/>
</dbReference>
<gene>
    <name evidence="2" type="ORF">MWN33_17855</name>
</gene>
<evidence type="ECO:0000313" key="3">
    <source>
        <dbReference type="Proteomes" id="UP001202867"/>
    </source>
</evidence>
<sequence length="50" mass="5107">MTLAMPSIPLAAERIDPAASFSGTRESGPGREGGTQGVPELPEAKCVPIL</sequence>
<dbReference type="EMBL" id="JALKCG010000010">
    <property type="protein sequence ID" value="MCK0209899.1"/>
    <property type="molecule type" value="Genomic_DNA"/>
</dbReference>
<comment type="caution">
    <text evidence="2">The sequence shown here is derived from an EMBL/GenBank/DDBJ whole genome shotgun (WGS) entry which is preliminary data.</text>
</comment>
<reference evidence="2 3" key="1">
    <citation type="submission" date="2022-04" db="EMBL/GenBank/DDBJ databases">
        <authorList>
            <person name="Grouzdev D.S."/>
            <person name="Pantiukh K.S."/>
            <person name="Krutkina M.S."/>
        </authorList>
    </citation>
    <scope>NUCLEOTIDE SEQUENCE [LARGE SCALE GENOMIC DNA]</scope>
    <source>
        <strain evidence="2 3">Jip08</strain>
    </source>
</reference>
<name>A0ABT0DRU9_9HYPH</name>
<protein>
    <submittedName>
        <fullName evidence="2">Uncharacterized protein</fullName>
    </submittedName>
</protein>
<proteinExistence type="predicted"/>
<keyword evidence="3" id="KW-1185">Reference proteome</keyword>
<feature type="region of interest" description="Disordered" evidence="1">
    <location>
        <begin position="1"/>
        <end position="50"/>
    </location>
</feature>